<reference evidence="3 4" key="1">
    <citation type="submission" date="2017-10" db="EMBL/GenBank/DDBJ databases">
        <title>Resolving the taxonomy of Roseburia spp., Eubacterium rectale and Agathobacter spp. through phylogenomic analysis.</title>
        <authorList>
            <person name="Sheridan P.O."/>
            <person name="Walker A.W."/>
            <person name="Duncan S.H."/>
            <person name="Scott K.P."/>
            <person name="Toole P.W.O."/>
            <person name="Luis P."/>
            <person name="Flint H.J."/>
        </authorList>
    </citation>
    <scope>NUCLEOTIDE SEQUENCE [LARGE SCALE GENOMIC DNA]</scope>
    <source>
        <strain evidence="3 4">JK626</strain>
    </source>
</reference>
<dbReference type="Proteomes" id="UP000225889">
    <property type="component" value="Unassembled WGS sequence"/>
</dbReference>
<dbReference type="PANTHER" id="PTHR43000">
    <property type="entry name" value="DTDP-D-GLUCOSE 4,6-DEHYDRATASE-RELATED"/>
    <property type="match status" value="1"/>
</dbReference>
<name>A0A2G3DZ57_9FIRM</name>
<evidence type="ECO:0000256" key="1">
    <source>
        <dbReference type="ARBA" id="ARBA00007637"/>
    </source>
</evidence>
<dbReference type="Pfam" id="PF01370">
    <property type="entry name" value="Epimerase"/>
    <property type="match status" value="1"/>
</dbReference>
<dbReference type="Gene3D" id="3.40.50.720">
    <property type="entry name" value="NAD(P)-binding Rossmann-like Domain"/>
    <property type="match status" value="1"/>
</dbReference>
<organism evidence="3 4">
    <name type="scientific">Pseudobutyrivibrio ruminis</name>
    <dbReference type="NCBI Taxonomy" id="46206"/>
    <lineage>
        <taxon>Bacteria</taxon>
        <taxon>Bacillati</taxon>
        <taxon>Bacillota</taxon>
        <taxon>Clostridia</taxon>
        <taxon>Lachnospirales</taxon>
        <taxon>Lachnospiraceae</taxon>
        <taxon>Pseudobutyrivibrio</taxon>
    </lineage>
</organism>
<dbReference type="AlphaFoldDB" id="A0A2G3DZ57"/>
<dbReference type="RefSeq" id="WP_099391110.1">
    <property type="nucleotide sequence ID" value="NZ_PDYF01000005.1"/>
</dbReference>
<evidence type="ECO:0000259" key="2">
    <source>
        <dbReference type="Pfam" id="PF01370"/>
    </source>
</evidence>
<gene>
    <name evidence="3" type="ORF">CSX01_01025</name>
</gene>
<feature type="domain" description="NAD-dependent epimerase/dehydratase" evidence="2">
    <location>
        <begin position="3"/>
        <end position="236"/>
    </location>
</feature>
<accession>A0A2G3DZ57</accession>
<evidence type="ECO:0000313" key="4">
    <source>
        <dbReference type="Proteomes" id="UP000225889"/>
    </source>
</evidence>
<dbReference type="InterPro" id="IPR001509">
    <property type="entry name" value="Epimerase_deHydtase"/>
</dbReference>
<dbReference type="InterPro" id="IPR036291">
    <property type="entry name" value="NAD(P)-bd_dom_sf"/>
</dbReference>
<comment type="similarity">
    <text evidence="1">Belongs to the NAD(P)-dependent epimerase/dehydratase family.</text>
</comment>
<dbReference type="PROSITE" id="PS00061">
    <property type="entry name" value="ADH_SHORT"/>
    <property type="match status" value="1"/>
</dbReference>
<reference evidence="3 4" key="2">
    <citation type="submission" date="2017-10" db="EMBL/GenBank/DDBJ databases">
        <authorList>
            <person name="Banno H."/>
            <person name="Chua N.-H."/>
        </authorList>
    </citation>
    <scope>NUCLEOTIDE SEQUENCE [LARGE SCALE GENOMIC DNA]</scope>
    <source>
        <strain evidence="3 4">JK626</strain>
    </source>
</reference>
<dbReference type="InterPro" id="IPR020904">
    <property type="entry name" value="Sc_DH/Rdtase_CS"/>
</dbReference>
<evidence type="ECO:0000313" key="3">
    <source>
        <dbReference type="EMBL" id="PHU36269.1"/>
    </source>
</evidence>
<sequence length="334" mass="37931">MKIFISGVAGFLGSHLADVMLAEGHKVIGVDNLIGGYLDNVPEDVEFYQVDCRYLNTMKKLMKDADIVYHTACTAYEGLSVFSPELVCENTYQITASLISAAASQNVKRFVYCSSMARYGSQDVVPFTEDMIPKPQDPYGISKYAAENLIRCLCEVHGMEFVIAVPHNIIGPRQKYDDPYRNVASIMINLMLQGRQPIIYGDGLQKRCFSFVQDDIDCLKKLAFQDNVVGEVINIGPDEEFVSINELAETIADLLDFDLNPIYVPDRPQEVKLATCSADKARRLLGYETKYTLRQGLTEMIAYIKEKKPRKFRYHLDLEIVNEKTPRTWKDRLF</sequence>
<proteinExistence type="inferred from homology"/>
<comment type="caution">
    <text evidence="3">The sequence shown here is derived from an EMBL/GenBank/DDBJ whole genome shotgun (WGS) entry which is preliminary data.</text>
</comment>
<dbReference type="SUPFAM" id="SSF51735">
    <property type="entry name" value="NAD(P)-binding Rossmann-fold domains"/>
    <property type="match status" value="1"/>
</dbReference>
<protein>
    <submittedName>
        <fullName evidence="3">Epimerase</fullName>
    </submittedName>
</protein>
<dbReference type="EMBL" id="PDYF01000005">
    <property type="protein sequence ID" value="PHU36269.1"/>
    <property type="molecule type" value="Genomic_DNA"/>
</dbReference>